<dbReference type="Pfam" id="PF04081">
    <property type="entry name" value="DNA_pol_delta_4"/>
    <property type="match status" value="1"/>
</dbReference>
<dbReference type="OrthoDB" id="337486at2759"/>
<dbReference type="Proteomes" id="UP000612055">
    <property type="component" value="Unassembled WGS sequence"/>
</dbReference>
<dbReference type="EMBL" id="JAEHOE010000097">
    <property type="protein sequence ID" value="KAG2487430.1"/>
    <property type="molecule type" value="Genomic_DNA"/>
</dbReference>
<dbReference type="PANTHER" id="PTHR14303">
    <property type="entry name" value="DNA POLYMERASE DELTA SUBUNIT 4"/>
    <property type="match status" value="1"/>
</dbReference>
<sequence length="122" mass="13372">MMSGKQAKLTGQLRQAKPSGTAAKTRSGTKRARDEAKPDPEVLARSQGDGAVTNADLTADEQTLRKFDLTTKYGPCAGMTRLERWERASKFSLDPPQEVKNIIMEAGGPGCALDRDLWHDRI</sequence>
<gene>
    <name evidence="2" type="ORF">HYH03_013997</name>
</gene>
<evidence type="ECO:0000256" key="1">
    <source>
        <dbReference type="SAM" id="MobiDB-lite"/>
    </source>
</evidence>
<evidence type="ECO:0008006" key="4">
    <source>
        <dbReference type="Google" id="ProtNLM"/>
    </source>
</evidence>
<feature type="region of interest" description="Disordered" evidence="1">
    <location>
        <begin position="1"/>
        <end position="57"/>
    </location>
</feature>
<dbReference type="GO" id="GO:0000731">
    <property type="term" value="P:DNA synthesis involved in DNA repair"/>
    <property type="evidence" value="ECO:0007669"/>
    <property type="project" value="InterPro"/>
</dbReference>
<dbReference type="AlphaFoldDB" id="A0A835XV44"/>
<evidence type="ECO:0000313" key="3">
    <source>
        <dbReference type="Proteomes" id="UP000612055"/>
    </source>
</evidence>
<evidence type="ECO:0000313" key="2">
    <source>
        <dbReference type="EMBL" id="KAG2487430.1"/>
    </source>
</evidence>
<organism evidence="2 3">
    <name type="scientific">Edaphochlamys debaryana</name>
    <dbReference type="NCBI Taxonomy" id="47281"/>
    <lineage>
        <taxon>Eukaryota</taxon>
        <taxon>Viridiplantae</taxon>
        <taxon>Chlorophyta</taxon>
        <taxon>core chlorophytes</taxon>
        <taxon>Chlorophyceae</taxon>
        <taxon>CS clade</taxon>
        <taxon>Chlamydomonadales</taxon>
        <taxon>Chlamydomonadales incertae sedis</taxon>
        <taxon>Edaphochlamys</taxon>
    </lineage>
</organism>
<name>A0A835XV44_9CHLO</name>
<comment type="caution">
    <text evidence="2">The sequence shown here is derived from an EMBL/GenBank/DDBJ whole genome shotgun (WGS) entry which is preliminary data.</text>
</comment>
<keyword evidence="3" id="KW-1185">Reference proteome</keyword>
<dbReference type="PANTHER" id="PTHR14303:SF0">
    <property type="entry name" value="DNA POLYMERASE DELTA SUBUNIT 4"/>
    <property type="match status" value="1"/>
</dbReference>
<reference evidence="2" key="1">
    <citation type="journal article" date="2020" name="bioRxiv">
        <title>Comparative genomics of Chlamydomonas.</title>
        <authorList>
            <person name="Craig R.J."/>
            <person name="Hasan A.R."/>
            <person name="Ness R.W."/>
            <person name="Keightley P.D."/>
        </authorList>
    </citation>
    <scope>NUCLEOTIDE SEQUENCE</scope>
    <source>
        <strain evidence="2">CCAP 11/70</strain>
    </source>
</reference>
<dbReference type="InterPro" id="IPR007218">
    <property type="entry name" value="DNA_pol_delta_4"/>
</dbReference>
<accession>A0A835XV44</accession>
<dbReference type="GO" id="GO:0003887">
    <property type="term" value="F:DNA-directed DNA polymerase activity"/>
    <property type="evidence" value="ECO:0007669"/>
    <property type="project" value="TreeGrafter"/>
</dbReference>
<proteinExistence type="predicted"/>
<dbReference type="GO" id="GO:0006261">
    <property type="term" value="P:DNA-templated DNA replication"/>
    <property type="evidence" value="ECO:0007669"/>
    <property type="project" value="TreeGrafter"/>
</dbReference>
<protein>
    <recommendedName>
        <fullName evidence="4">DNA polymerase delta subunit 4</fullName>
    </recommendedName>
</protein>
<feature type="compositionally biased region" description="Basic and acidic residues" evidence="1">
    <location>
        <begin position="31"/>
        <end position="42"/>
    </location>
</feature>
<dbReference type="GO" id="GO:0043625">
    <property type="term" value="C:delta DNA polymerase complex"/>
    <property type="evidence" value="ECO:0007669"/>
    <property type="project" value="TreeGrafter"/>
</dbReference>